<feature type="domain" description="RNA polymerase sigma factor 70 region 4 type 2" evidence="7">
    <location>
        <begin position="110"/>
        <end position="162"/>
    </location>
</feature>
<protein>
    <submittedName>
        <fullName evidence="8">SigE family RNA polymerase sigma factor</fullName>
    </submittedName>
</protein>
<keyword evidence="2" id="KW-0805">Transcription regulation</keyword>
<evidence type="ECO:0000256" key="4">
    <source>
        <dbReference type="ARBA" id="ARBA00023125"/>
    </source>
</evidence>
<proteinExistence type="inferred from homology"/>
<dbReference type="InterPro" id="IPR039425">
    <property type="entry name" value="RNA_pol_sigma-70-like"/>
</dbReference>
<gene>
    <name evidence="8" type="ORF">ACFQO7_19665</name>
</gene>
<evidence type="ECO:0000259" key="6">
    <source>
        <dbReference type="Pfam" id="PF04542"/>
    </source>
</evidence>
<dbReference type="Pfam" id="PF04542">
    <property type="entry name" value="Sigma70_r2"/>
    <property type="match status" value="1"/>
</dbReference>
<dbReference type="CDD" id="cd06171">
    <property type="entry name" value="Sigma70_r4"/>
    <property type="match status" value="1"/>
</dbReference>
<reference evidence="9" key="1">
    <citation type="journal article" date="2019" name="Int. J. Syst. Evol. Microbiol.">
        <title>The Global Catalogue of Microorganisms (GCM) 10K type strain sequencing project: providing services to taxonomists for standard genome sequencing and annotation.</title>
        <authorList>
            <consortium name="The Broad Institute Genomics Platform"/>
            <consortium name="The Broad Institute Genome Sequencing Center for Infectious Disease"/>
            <person name="Wu L."/>
            <person name="Ma J."/>
        </authorList>
    </citation>
    <scope>NUCLEOTIDE SEQUENCE [LARGE SCALE GENOMIC DNA]</scope>
    <source>
        <strain evidence="9">CGMCC 1.9106</strain>
    </source>
</reference>
<dbReference type="SUPFAM" id="SSF88946">
    <property type="entry name" value="Sigma2 domain of RNA polymerase sigma factors"/>
    <property type="match status" value="1"/>
</dbReference>
<dbReference type="PANTHER" id="PTHR43133">
    <property type="entry name" value="RNA POLYMERASE ECF-TYPE SIGMA FACTO"/>
    <property type="match status" value="1"/>
</dbReference>
<accession>A0ABW2H277</accession>
<dbReference type="Proteomes" id="UP001596392">
    <property type="component" value="Unassembled WGS sequence"/>
</dbReference>
<dbReference type="RefSeq" id="WP_360523445.1">
    <property type="nucleotide sequence ID" value="NZ_JBHTAC010000019.1"/>
</dbReference>
<dbReference type="EMBL" id="JBHTAC010000019">
    <property type="protein sequence ID" value="MFC7244701.1"/>
    <property type="molecule type" value="Genomic_DNA"/>
</dbReference>
<dbReference type="NCBIfam" id="TIGR02937">
    <property type="entry name" value="sigma70-ECF"/>
    <property type="match status" value="1"/>
</dbReference>
<sequence>MSASHADEFEAYVRARTPALLRAAYLLTGDQHLAEDLVNDALSRTHQVWHRVWDGSPEAYTRKIMYHLQISWWRRRRRAPERLTDLLPEPGVHSSSHVAVDEQARAVTRLALQEALGRLGVRQRAVLVLRYFEDRTEAEVADLLGITVGTVKSQSAKALARLRTVAPHLLDLPTSDRKLR</sequence>
<evidence type="ECO:0000256" key="1">
    <source>
        <dbReference type="ARBA" id="ARBA00010641"/>
    </source>
</evidence>
<name>A0ABW2H277_9ACTN</name>
<dbReference type="InterPro" id="IPR013325">
    <property type="entry name" value="RNA_pol_sigma_r2"/>
</dbReference>
<comment type="similarity">
    <text evidence="1">Belongs to the sigma-70 factor family. ECF subfamily.</text>
</comment>
<evidence type="ECO:0000313" key="8">
    <source>
        <dbReference type="EMBL" id="MFC7244701.1"/>
    </source>
</evidence>
<dbReference type="NCBIfam" id="TIGR02983">
    <property type="entry name" value="SigE-fam_strep"/>
    <property type="match status" value="1"/>
</dbReference>
<keyword evidence="9" id="KW-1185">Reference proteome</keyword>
<dbReference type="InterPro" id="IPR013249">
    <property type="entry name" value="RNA_pol_sigma70_r4_t2"/>
</dbReference>
<keyword evidence="3" id="KW-0731">Sigma factor</keyword>
<evidence type="ECO:0000313" key="9">
    <source>
        <dbReference type="Proteomes" id="UP001596392"/>
    </source>
</evidence>
<keyword evidence="5" id="KW-0804">Transcription</keyword>
<dbReference type="SUPFAM" id="SSF88659">
    <property type="entry name" value="Sigma3 and sigma4 domains of RNA polymerase sigma factors"/>
    <property type="match status" value="1"/>
</dbReference>
<dbReference type="InterPro" id="IPR036388">
    <property type="entry name" value="WH-like_DNA-bd_sf"/>
</dbReference>
<comment type="caution">
    <text evidence="8">The sequence shown here is derived from an EMBL/GenBank/DDBJ whole genome shotgun (WGS) entry which is preliminary data.</text>
</comment>
<keyword evidence="4" id="KW-0238">DNA-binding</keyword>
<evidence type="ECO:0000256" key="5">
    <source>
        <dbReference type="ARBA" id="ARBA00023163"/>
    </source>
</evidence>
<dbReference type="InterPro" id="IPR013324">
    <property type="entry name" value="RNA_pol_sigma_r3/r4-like"/>
</dbReference>
<dbReference type="PANTHER" id="PTHR43133:SF50">
    <property type="entry name" value="ECF RNA POLYMERASE SIGMA FACTOR SIGM"/>
    <property type="match status" value="1"/>
</dbReference>
<dbReference type="Gene3D" id="1.10.1740.10">
    <property type="match status" value="1"/>
</dbReference>
<feature type="domain" description="RNA polymerase sigma-70 region 2" evidence="6">
    <location>
        <begin position="13"/>
        <end position="78"/>
    </location>
</feature>
<dbReference type="InterPro" id="IPR014325">
    <property type="entry name" value="RNA_pol_sigma-E_actinobac"/>
</dbReference>
<evidence type="ECO:0000256" key="2">
    <source>
        <dbReference type="ARBA" id="ARBA00023015"/>
    </source>
</evidence>
<evidence type="ECO:0000256" key="3">
    <source>
        <dbReference type="ARBA" id="ARBA00023082"/>
    </source>
</evidence>
<dbReference type="Gene3D" id="1.10.10.10">
    <property type="entry name" value="Winged helix-like DNA-binding domain superfamily/Winged helix DNA-binding domain"/>
    <property type="match status" value="1"/>
</dbReference>
<organism evidence="8 9">
    <name type="scientific">Catellatospora aurea</name>
    <dbReference type="NCBI Taxonomy" id="1337874"/>
    <lineage>
        <taxon>Bacteria</taxon>
        <taxon>Bacillati</taxon>
        <taxon>Actinomycetota</taxon>
        <taxon>Actinomycetes</taxon>
        <taxon>Micromonosporales</taxon>
        <taxon>Micromonosporaceae</taxon>
        <taxon>Catellatospora</taxon>
    </lineage>
</organism>
<dbReference type="Pfam" id="PF08281">
    <property type="entry name" value="Sigma70_r4_2"/>
    <property type="match status" value="1"/>
</dbReference>
<dbReference type="InterPro" id="IPR014284">
    <property type="entry name" value="RNA_pol_sigma-70_dom"/>
</dbReference>
<dbReference type="InterPro" id="IPR007627">
    <property type="entry name" value="RNA_pol_sigma70_r2"/>
</dbReference>
<evidence type="ECO:0000259" key="7">
    <source>
        <dbReference type="Pfam" id="PF08281"/>
    </source>
</evidence>